<keyword evidence="13" id="KW-1185">Reference proteome</keyword>
<dbReference type="InterPro" id="IPR045028">
    <property type="entry name" value="DinG/Rad3-like"/>
</dbReference>
<dbReference type="InterPro" id="IPR006554">
    <property type="entry name" value="Helicase-like_DEXD_c2"/>
</dbReference>
<dbReference type="InterPro" id="IPR006054">
    <property type="entry name" value="DnaQ"/>
</dbReference>
<dbReference type="Gene3D" id="3.40.50.300">
    <property type="entry name" value="P-loop containing nucleotide triphosphate hydrolases"/>
    <property type="match status" value="2"/>
</dbReference>
<feature type="binding site" evidence="9">
    <location>
        <begin position="284"/>
        <end position="291"/>
    </location>
    <ligand>
        <name>ATP</name>
        <dbReference type="ChEBI" id="CHEBI:30616"/>
    </ligand>
</feature>
<keyword evidence="7 9" id="KW-0067">ATP-binding</keyword>
<keyword evidence="6 9" id="KW-0269">Exonuclease</keyword>
<keyword evidence="8" id="KW-0234">DNA repair</keyword>
<dbReference type="InterPro" id="IPR027417">
    <property type="entry name" value="P-loop_NTPase"/>
</dbReference>
<dbReference type="EMBL" id="WMIB01000001">
    <property type="protein sequence ID" value="MTH52138.1"/>
    <property type="molecule type" value="Genomic_DNA"/>
</dbReference>
<evidence type="ECO:0000256" key="8">
    <source>
        <dbReference type="ARBA" id="ARBA00023204"/>
    </source>
</evidence>
<feature type="short sequence motif" description="DEAH box" evidence="9">
    <location>
        <begin position="462"/>
        <end position="465"/>
    </location>
</feature>
<dbReference type="GO" id="GO:0003678">
    <property type="term" value="F:DNA helicase activity"/>
    <property type="evidence" value="ECO:0007669"/>
    <property type="project" value="InterPro"/>
</dbReference>
<dbReference type="HAMAP" id="MF_02206">
    <property type="entry name" value="DinG_exonucl"/>
    <property type="match status" value="1"/>
</dbReference>
<evidence type="ECO:0000313" key="13">
    <source>
        <dbReference type="Proteomes" id="UP000434639"/>
    </source>
</evidence>
<evidence type="ECO:0000256" key="1">
    <source>
        <dbReference type="ARBA" id="ARBA00022485"/>
    </source>
</evidence>
<evidence type="ECO:0000256" key="2">
    <source>
        <dbReference type="ARBA" id="ARBA00022722"/>
    </source>
</evidence>
<comment type="caution">
    <text evidence="12">The sequence shown here is derived from an EMBL/GenBank/DDBJ whole genome shotgun (WGS) entry which is preliminary data.</text>
</comment>
<dbReference type="GO" id="GO:0003887">
    <property type="term" value="F:DNA-directed DNA polymerase activity"/>
    <property type="evidence" value="ECO:0007669"/>
    <property type="project" value="InterPro"/>
</dbReference>
<dbReference type="PROSITE" id="PS51193">
    <property type="entry name" value="HELICASE_ATP_BIND_2"/>
    <property type="match status" value="1"/>
</dbReference>
<dbReference type="GO" id="GO:0003677">
    <property type="term" value="F:DNA binding"/>
    <property type="evidence" value="ECO:0007669"/>
    <property type="project" value="InterPro"/>
</dbReference>
<dbReference type="CDD" id="cd06127">
    <property type="entry name" value="DEDDh"/>
    <property type="match status" value="1"/>
</dbReference>
<dbReference type="SMART" id="SM00487">
    <property type="entry name" value="DEXDc"/>
    <property type="match status" value="1"/>
</dbReference>
<reference evidence="12 13" key="1">
    <citation type="journal article" date="2017" name="Int. J. Syst. Evol. Microbiol.">
        <title>Bacillus mangrovi sp. nov., isolated from a sediment sample from a mangrove forest.</title>
        <authorList>
            <person name="Gupta V."/>
            <person name="Singh P.K."/>
            <person name="Korpole S."/>
            <person name="Tanuku N.R.S."/>
            <person name="Pinnaka A.K."/>
        </authorList>
    </citation>
    <scope>NUCLEOTIDE SEQUENCE [LARGE SCALE GENOMIC DNA]</scope>
    <source>
        <strain evidence="12 13">KCTC 33872</strain>
    </source>
</reference>
<keyword evidence="4" id="KW-0227">DNA damage</keyword>
<keyword evidence="1" id="KW-0411">Iron-sulfur</keyword>
<evidence type="ECO:0000256" key="4">
    <source>
        <dbReference type="ARBA" id="ARBA00022763"/>
    </source>
</evidence>
<dbReference type="FunFam" id="3.30.420.10:FF:000045">
    <property type="entry name" value="3'-5' exonuclease DinG"/>
    <property type="match status" value="1"/>
</dbReference>
<dbReference type="GO" id="GO:0016818">
    <property type="term" value="F:hydrolase activity, acting on acid anhydrides, in phosphorus-containing anhydrides"/>
    <property type="evidence" value="ECO:0007669"/>
    <property type="project" value="InterPro"/>
</dbReference>
<dbReference type="Gene3D" id="3.30.420.10">
    <property type="entry name" value="Ribonuclease H-like superfamily/Ribonuclease H"/>
    <property type="match status" value="1"/>
</dbReference>
<comment type="similarity">
    <text evidence="9 10">Belongs to the helicase family. DinG subfamily. Type 2 sub-subfamily.</text>
</comment>
<dbReference type="InterPro" id="IPR006555">
    <property type="entry name" value="ATP-dep_Helicase_C"/>
</dbReference>
<protein>
    <recommendedName>
        <fullName evidence="9 10">3'-5' exonuclease DinG</fullName>
        <ecNumber evidence="9 10">3.1.-.-</ecNumber>
    </recommendedName>
</protein>
<keyword evidence="5 9" id="KW-0378">Hydrolase</keyword>
<evidence type="ECO:0000256" key="10">
    <source>
        <dbReference type="RuleBase" id="RU364106"/>
    </source>
</evidence>
<evidence type="ECO:0000256" key="5">
    <source>
        <dbReference type="ARBA" id="ARBA00022801"/>
    </source>
</evidence>
<evidence type="ECO:0000256" key="3">
    <source>
        <dbReference type="ARBA" id="ARBA00022741"/>
    </source>
</evidence>
<dbReference type="InterPro" id="IPR014013">
    <property type="entry name" value="Helic_SF1/SF2_ATP-bd_DinG/Rad3"/>
</dbReference>
<dbReference type="Proteomes" id="UP000434639">
    <property type="component" value="Unassembled WGS sequence"/>
</dbReference>
<evidence type="ECO:0000313" key="12">
    <source>
        <dbReference type="EMBL" id="MTH52138.1"/>
    </source>
</evidence>
<gene>
    <name evidence="9 10 12" type="primary">dinG</name>
    <name evidence="12" type="ORF">GKZ89_01880</name>
</gene>
<dbReference type="GO" id="GO:0008408">
    <property type="term" value="F:3'-5' exonuclease activity"/>
    <property type="evidence" value="ECO:0007669"/>
    <property type="project" value="UniProtKB-UniRule"/>
</dbReference>
<dbReference type="EC" id="3.1.-.-" evidence="9 10"/>
<evidence type="ECO:0000256" key="6">
    <source>
        <dbReference type="ARBA" id="ARBA00022839"/>
    </source>
</evidence>
<name>A0A7X2V3L6_9BACI</name>
<dbReference type="AlphaFoldDB" id="A0A7X2V3L6"/>
<evidence type="ECO:0000256" key="7">
    <source>
        <dbReference type="ARBA" id="ARBA00022840"/>
    </source>
</evidence>
<proteinExistence type="inferred from homology"/>
<keyword evidence="12" id="KW-0347">Helicase</keyword>
<dbReference type="NCBIfam" id="NF005981">
    <property type="entry name" value="PRK08074.1"/>
    <property type="match status" value="1"/>
</dbReference>
<dbReference type="GO" id="GO:0051539">
    <property type="term" value="F:4 iron, 4 sulfur cluster binding"/>
    <property type="evidence" value="ECO:0007669"/>
    <property type="project" value="UniProtKB-KW"/>
</dbReference>
<feature type="domain" description="Helicase ATP-binding" evidence="11">
    <location>
        <begin position="249"/>
        <end position="511"/>
    </location>
</feature>
<dbReference type="PANTHER" id="PTHR11472:SF34">
    <property type="entry name" value="REGULATOR OF TELOMERE ELONGATION HELICASE 1"/>
    <property type="match status" value="1"/>
</dbReference>
<dbReference type="Pfam" id="PF00929">
    <property type="entry name" value="RNase_T"/>
    <property type="match status" value="1"/>
</dbReference>
<accession>A0A7X2V3L6</accession>
<dbReference type="OrthoDB" id="9803913at2"/>
<dbReference type="InterPro" id="IPR036397">
    <property type="entry name" value="RNaseH_sf"/>
</dbReference>
<keyword evidence="1" id="KW-0408">Iron</keyword>
<dbReference type="RefSeq" id="WP_155110670.1">
    <property type="nucleotide sequence ID" value="NZ_WMIB01000001.1"/>
</dbReference>
<dbReference type="InterPro" id="IPR012337">
    <property type="entry name" value="RNaseH-like_sf"/>
</dbReference>
<dbReference type="SUPFAM" id="SSF53098">
    <property type="entry name" value="Ribonuclease H-like"/>
    <property type="match status" value="1"/>
</dbReference>
<dbReference type="SMART" id="SM00479">
    <property type="entry name" value="EXOIII"/>
    <property type="match status" value="1"/>
</dbReference>
<dbReference type="InterPro" id="IPR014001">
    <property type="entry name" value="Helicase_ATP-bd"/>
</dbReference>
<evidence type="ECO:0000256" key="9">
    <source>
        <dbReference type="HAMAP-Rule" id="MF_02206"/>
    </source>
</evidence>
<dbReference type="Pfam" id="PF13307">
    <property type="entry name" value="Helicase_C_2"/>
    <property type="match status" value="1"/>
</dbReference>
<sequence length="931" mass="104780">MDDRRYVVLDVETTGSSPKKGEKIIQFAAVVWENGRISERFMSYVNPLKPIPAFIEELTGISTEMVEGAPVFSDIAADICRLLDGASFVAHNVHFDLSYVQAELEQAGYPRFMGSIMDTVELSRLMFPSFESYKLSELCRELEILHDRPHQADSDAEATAEIFGLILSRLEKLPLVTLKSLRKLSEAFISDLDEVLEEIIERKGDFPSTASGNRTEVFGSLAFSPVFTRKEEPLPEKASQPDFSELFLRMEESISGYEERNHQQQLMLSVYEALANREHLLAEAPAGTGKSIGLLIPSLKYALETGKGFIYSTHTVTLQNQLLEKDLPLAEKILGKRIKAAVLKGESHYICPHKFELALMEKDDNYDSNLTKSQLLIWLQETETGDADELNIPSGGRMLWERIHHDHLSAHPDNPYRDRSFYHLARKKAEQSQVVIVNHALLLNDAANGRQQLPDTEEILIDEAHHLERIAGDQWGVRLEYASIHAWLQRIGHLYSDNLLAAAAGWFENNSEKGYDLCLELDVLLKEFSEELDEFFTALHSTVLRKKKTSGNWVSYTVDELVLEDPYWQAIGELADRIRFYILDLTSIMKKQKQLLSHMELPLKVQTRMNEYFSIAEKLQKAGEAVSLLFSTGASDTAGWIEVEAKGAKNAAALCSRPVAIGEMLAGSLFEKHRSVILASGTLAVNGSFDYCIRELGLADFYPKKLILPQAYDYRKQAKLFIPSDIPGIRDVSQEKYTEAAAEGIAEFVRTVKGKALVLFTSFEMLRSTQQHLKANEQLSDYTVLGQGSGAGGKGKLIKSFRQLDKALLLGTNSFWEGIDLPGEELEAIIMVRLPFAPPDQPVNSAKTKRIEREGKNGFYDFSLPEAVLKYRQGFGRLIRSGRDRGVLMVMDRRILTARYGQSFLQAVPGLEVHYKPVKELAEIAADWLKK</sequence>
<keyword evidence="3 9" id="KW-0547">Nucleotide-binding</keyword>
<dbReference type="SMART" id="SM00488">
    <property type="entry name" value="DEXDc2"/>
    <property type="match status" value="1"/>
</dbReference>
<dbReference type="NCBIfam" id="TIGR00573">
    <property type="entry name" value="dnaq"/>
    <property type="match status" value="1"/>
</dbReference>
<dbReference type="GO" id="GO:0006260">
    <property type="term" value="P:DNA replication"/>
    <property type="evidence" value="ECO:0007669"/>
    <property type="project" value="InterPro"/>
</dbReference>
<dbReference type="GO" id="GO:0006281">
    <property type="term" value="P:DNA repair"/>
    <property type="evidence" value="ECO:0007669"/>
    <property type="project" value="UniProtKB-KW"/>
</dbReference>
<keyword evidence="2 9" id="KW-0540">Nuclease</keyword>
<dbReference type="NCBIfam" id="TIGR01407">
    <property type="entry name" value="dinG_rel"/>
    <property type="match status" value="1"/>
</dbReference>
<dbReference type="SUPFAM" id="SSF52540">
    <property type="entry name" value="P-loop containing nucleoside triphosphate hydrolases"/>
    <property type="match status" value="2"/>
</dbReference>
<dbReference type="SMART" id="SM00491">
    <property type="entry name" value="HELICc2"/>
    <property type="match status" value="1"/>
</dbReference>
<comment type="function">
    <text evidence="9 10">3'-5' exonuclease.</text>
</comment>
<dbReference type="InterPro" id="IPR006310">
    <property type="entry name" value="DinG"/>
</dbReference>
<dbReference type="PANTHER" id="PTHR11472">
    <property type="entry name" value="DNA REPAIR DEAD HELICASE RAD3/XP-D SUBFAMILY MEMBER"/>
    <property type="match status" value="1"/>
</dbReference>
<keyword evidence="1" id="KW-0004">4Fe-4S</keyword>
<dbReference type="InterPro" id="IPR013520">
    <property type="entry name" value="Ribonucl_H"/>
</dbReference>
<keyword evidence="1" id="KW-0479">Metal-binding</keyword>
<organism evidence="12 13">
    <name type="scientific">Metabacillus mangrovi</name>
    <dbReference type="NCBI Taxonomy" id="1491830"/>
    <lineage>
        <taxon>Bacteria</taxon>
        <taxon>Bacillati</taxon>
        <taxon>Bacillota</taxon>
        <taxon>Bacilli</taxon>
        <taxon>Bacillales</taxon>
        <taxon>Bacillaceae</taxon>
        <taxon>Metabacillus</taxon>
    </lineage>
</organism>
<evidence type="ECO:0000259" key="11">
    <source>
        <dbReference type="PROSITE" id="PS51193"/>
    </source>
</evidence>
<dbReference type="GO" id="GO:0005524">
    <property type="term" value="F:ATP binding"/>
    <property type="evidence" value="ECO:0007669"/>
    <property type="project" value="UniProtKB-UniRule"/>
</dbReference>